<evidence type="ECO:0000313" key="3">
    <source>
        <dbReference type="EnsemblMetazoa" id="ISCW000477-PA"/>
    </source>
</evidence>
<proteinExistence type="predicted"/>
<dbReference type="EnsemblMetazoa" id="ISCW000477-RA">
    <property type="protein sequence ID" value="ISCW000477-PA"/>
    <property type="gene ID" value="ISCW000477"/>
</dbReference>
<dbReference type="EMBL" id="DS648879">
    <property type="protein sequence ID" value="EEC02362.1"/>
    <property type="molecule type" value="Genomic_DNA"/>
</dbReference>
<keyword evidence="1" id="KW-0732">Signal</keyword>
<feature type="signal peptide" evidence="1">
    <location>
        <begin position="1"/>
        <end position="26"/>
    </location>
</feature>
<reference evidence="2 4" key="1">
    <citation type="submission" date="2008-03" db="EMBL/GenBank/DDBJ databases">
        <title>Annotation of Ixodes scapularis.</title>
        <authorList>
            <consortium name="Ixodes scapularis Genome Project Consortium"/>
            <person name="Caler E."/>
            <person name="Hannick L.I."/>
            <person name="Bidwell S."/>
            <person name="Joardar V."/>
            <person name="Thiagarajan M."/>
            <person name="Amedeo P."/>
            <person name="Galinsky K.J."/>
            <person name="Schobel S."/>
            <person name="Inman J."/>
            <person name="Hostetler J."/>
            <person name="Miller J."/>
            <person name="Hammond M."/>
            <person name="Megy K."/>
            <person name="Lawson D."/>
            <person name="Kodira C."/>
            <person name="Sutton G."/>
            <person name="Meyer J."/>
            <person name="Hill C.A."/>
            <person name="Birren B."/>
            <person name="Nene V."/>
            <person name="Collins F."/>
            <person name="Alarcon-Chaidez F."/>
            <person name="Wikel S."/>
            <person name="Strausberg R."/>
        </authorList>
    </citation>
    <scope>NUCLEOTIDE SEQUENCE [LARGE SCALE GENOMIC DNA]</scope>
    <source>
        <strain evidence="4">Wikel</strain>
        <strain evidence="2">Wikel colony</strain>
    </source>
</reference>
<gene>
    <name evidence="3" type="primary">8025540</name>
    <name evidence="2" type="ORF">IscW_ISCW000477</name>
</gene>
<evidence type="ECO:0000313" key="2">
    <source>
        <dbReference type="EMBL" id="EEC02362.1"/>
    </source>
</evidence>
<dbReference type="HOGENOM" id="CLU_2592411_0_0_1"/>
<accession>B7P6Z0</accession>
<dbReference type="VEuPathDB" id="VectorBase:ISCW000477"/>
<evidence type="ECO:0000256" key="1">
    <source>
        <dbReference type="SAM" id="SignalP"/>
    </source>
</evidence>
<feature type="chain" id="PRO_5010825873" evidence="1">
    <location>
        <begin position="27"/>
        <end position="80"/>
    </location>
</feature>
<sequence length="80" mass="8675">MSPSRRVMLCLVAALLTALMVQEASAGKLKKLAKYGLIGAALAPRIIPIPIAVGHHHAHVQHAHYDHGWQGWQGGHGGWW</sequence>
<dbReference type="PaxDb" id="6945-B7P6Z0"/>
<dbReference type="Proteomes" id="UP000001555">
    <property type="component" value="Unassembled WGS sequence"/>
</dbReference>
<keyword evidence="4" id="KW-1185">Reference proteome</keyword>
<name>B7P6Z0_IXOSC</name>
<dbReference type="EMBL" id="ABJB010878565">
    <property type="status" value="NOT_ANNOTATED_CDS"/>
    <property type="molecule type" value="Genomic_DNA"/>
</dbReference>
<dbReference type="InParanoid" id="B7P6Z0"/>
<protein>
    <submittedName>
        <fullName evidence="2 3">Secreted protein, putative</fullName>
    </submittedName>
</protein>
<dbReference type="AlphaFoldDB" id="B7P6Z0"/>
<organism>
    <name type="scientific">Ixodes scapularis</name>
    <name type="common">Black-legged tick</name>
    <name type="synonym">Deer tick</name>
    <dbReference type="NCBI Taxonomy" id="6945"/>
    <lineage>
        <taxon>Eukaryota</taxon>
        <taxon>Metazoa</taxon>
        <taxon>Ecdysozoa</taxon>
        <taxon>Arthropoda</taxon>
        <taxon>Chelicerata</taxon>
        <taxon>Arachnida</taxon>
        <taxon>Acari</taxon>
        <taxon>Parasitiformes</taxon>
        <taxon>Ixodida</taxon>
        <taxon>Ixodoidea</taxon>
        <taxon>Ixodidae</taxon>
        <taxon>Ixodinae</taxon>
        <taxon>Ixodes</taxon>
    </lineage>
</organism>
<evidence type="ECO:0000313" key="4">
    <source>
        <dbReference type="Proteomes" id="UP000001555"/>
    </source>
</evidence>
<reference evidence="3" key="2">
    <citation type="submission" date="2020-05" db="UniProtKB">
        <authorList>
            <consortium name="EnsemblMetazoa"/>
        </authorList>
    </citation>
    <scope>IDENTIFICATION</scope>
    <source>
        <strain evidence="3">wikel</strain>
    </source>
</reference>